<accession>A0A4Z2G525</accession>
<proteinExistence type="predicted"/>
<evidence type="ECO:0000256" key="1">
    <source>
        <dbReference type="SAM" id="MobiDB-lite"/>
    </source>
</evidence>
<name>A0A4Z2G525_9TELE</name>
<organism evidence="2 3">
    <name type="scientific">Liparis tanakae</name>
    <name type="common">Tanaka's snailfish</name>
    <dbReference type="NCBI Taxonomy" id="230148"/>
    <lineage>
        <taxon>Eukaryota</taxon>
        <taxon>Metazoa</taxon>
        <taxon>Chordata</taxon>
        <taxon>Craniata</taxon>
        <taxon>Vertebrata</taxon>
        <taxon>Euteleostomi</taxon>
        <taxon>Actinopterygii</taxon>
        <taxon>Neopterygii</taxon>
        <taxon>Teleostei</taxon>
        <taxon>Neoteleostei</taxon>
        <taxon>Acanthomorphata</taxon>
        <taxon>Eupercaria</taxon>
        <taxon>Perciformes</taxon>
        <taxon>Cottioidei</taxon>
        <taxon>Cottales</taxon>
        <taxon>Liparidae</taxon>
        <taxon>Liparis</taxon>
    </lineage>
</organism>
<feature type="region of interest" description="Disordered" evidence="1">
    <location>
        <begin position="377"/>
        <end position="426"/>
    </location>
</feature>
<evidence type="ECO:0000313" key="3">
    <source>
        <dbReference type="Proteomes" id="UP000314294"/>
    </source>
</evidence>
<dbReference type="EMBL" id="SRLO01000705">
    <property type="protein sequence ID" value="TNN48240.1"/>
    <property type="molecule type" value="Genomic_DNA"/>
</dbReference>
<sequence>MRPQSSEGREQPVWLVSQDAAAPSERTKAMLVSQEYVYSTFAGVQGAGGESVAHGHSVQDAAAVGGGGGAAGRRVIPPVGDGVDRDADGVLVLDPGDHGVVGDAVQGLRVSTCDRQSKSEFTLGPHGTGQRERKKERKEDSMSRASEGMLVHTPSWWLTVGYPAAGVGGAAAEKSLIFIHDGSGVGVYFWLAAPRDQSVVGVTVQAVAHEVGGDDVRRVVGAALQALDGTRQIPGVAAVGDAVTVRRHRNVEYGAARPQPRHSDGVGSTFAHRRHVLRNARDWRRGDTFTLFPKTGGDGPHFASAALAGLVGRDDVEVVVGGRLQISHHGRGVDEGHRDRLSGVLRGHQQVVAHRRGHLDPRDLNRSTAQQAWEPISWPQTAPASQEGGREGWTDEGLGKLPEVKDEKNVDSSQLKPVKRGTGRDCEEQDSAALCSERGHHHVIHVPTLDAADVTAALPRRGGAGVVVVVVVVAAHHLCDGAVAAAIAAPVMHPMRQWGSWAWQRAWPRVDVREVMNRCAPLARDHDTLVTACVTWSTVRFPGQQGSLGKLWPEGPVAVTLTSYVEPQGRSVMSQLFPPVVQLRPPSSPDALTVYVASLLFAFQLTPTLEEFFRVSIRSVGMQGADGDEGKEERRRRSDRAHTGAVSLHRMTSDPSAARVSYTWAPREAVHVISRVSVLTREIDTPSGQQGTGRHRR</sequence>
<dbReference type="AlphaFoldDB" id="A0A4Z2G525"/>
<feature type="region of interest" description="Disordered" evidence="1">
    <location>
        <begin position="622"/>
        <end position="645"/>
    </location>
</feature>
<reference evidence="2 3" key="1">
    <citation type="submission" date="2019-03" db="EMBL/GenBank/DDBJ databases">
        <title>First draft genome of Liparis tanakae, snailfish: a comprehensive survey of snailfish specific genes.</title>
        <authorList>
            <person name="Kim W."/>
            <person name="Song I."/>
            <person name="Jeong J.-H."/>
            <person name="Kim D."/>
            <person name="Kim S."/>
            <person name="Ryu S."/>
            <person name="Song J.Y."/>
            <person name="Lee S.K."/>
        </authorList>
    </citation>
    <scope>NUCLEOTIDE SEQUENCE [LARGE SCALE GENOMIC DNA]</scope>
    <source>
        <tissue evidence="2">Muscle</tissue>
    </source>
</reference>
<feature type="region of interest" description="Disordered" evidence="1">
    <location>
        <begin position="116"/>
        <end position="146"/>
    </location>
</feature>
<gene>
    <name evidence="2" type="ORF">EYF80_041554</name>
</gene>
<evidence type="ECO:0000313" key="2">
    <source>
        <dbReference type="EMBL" id="TNN48240.1"/>
    </source>
</evidence>
<feature type="compositionally biased region" description="Basic and acidic residues" evidence="1">
    <location>
        <begin position="129"/>
        <end position="142"/>
    </location>
</feature>
<keyword evidence="3" id="KW-1185">Reference proteome</keyword>
<comment type="caution">
    <text evidence="2">The sequence shown here is derived from an EMBL/GenBank/DDBJ whole genome shotgun (WGS) entry which is preliminary data.</text>
</comment>
<protein>
    <submittedName>
        <fullName evidence="2">Uncharacterized protein</fullName>
    </submittedName>
</protein>
<dbReference type="Proteomes" id="UP000314294">
    <property type="component" value="Unassembled WGS sequence"/>
</dbReference>
<feature type="compositionally biased region" description="Basic and acidic residues" evidence="1">
    <location>
        <begin position="631"/>
        <end position="642"/>
    </location>
</feature>